<sequence length="249" mass="27982">MPPRKKSKKNTSKTGDDTYSQESYWSKRYAVGDSAGEDKVEERDHDWYFSGEELQPLLDPLIDSIIDSESPNTILEIGCGMKPILTCLNFDPDSTLNLISLDYSPPCITHLQSSFKSKKSKKYTFEVADAKNLKYEDNSIPIVIEKGTLDAIITSGVSNAVKVLSEMSRVTSRYLLVVTHFNLETEEGQEWMEDVLEPSLNVEDDGVFWKVNCNVGEGGGAMVIICEKCVRRETRNKGGARMQIKVTEY</sequence>
<feature type="domain" description="Methyltransferase" evidence="5">
    <location>
        <begin position="72"/>
        <end position="193"/>
    </location>
</feature>
<dbReference type="OrthoDB" id="411785at2759"/>
<comment type="caution">
    <text evidence="6">The sequence shown here is derived from an EMBL/GenBank/DDBJ whole genome shotgun (WGS) entry which is preliminary data.</text>
</comment>
<evidence type="ECO:0000256" key="2">
    <source>
        <dbReference type="ARBA" id="ARBA00022603"/>
    </source>
</evidence>
<evidence type="ECO:0000259" key="5">
    <source>
        <dbReference type="Pfam" id="PF13847"/>
    </source>
</evidence>
<dbReference type="GO" id="GO:0008168">
    <property type="term" value="F:methyltransferase activity"/>
    <property type="evidence" value="ECO:0007669"/>
    <property type="project" value="UniProtKB-KW"/>
</dbReference>
<keyword evidence="2" id="KW-0489">Methyltransferase</keyword>
<dbReference type="PANTHER" id="PTHR12176">
    <property type="entry name" value="SAM-DEPENDENT METHYLTRANSFERASE SUPERFAMILY PROTEIN"/>
    <property type="match status" value="1"/>
</dbReference>
<feature type="region of interest" description="Disordered" evidence="4">
    <location>
        <begin position="1"/>
        <end position="20"/>
    </location>
</feature>
<keyword evidence="7" id="KW-1185">Reference proteome</keyword>
<dbReference type="EMBL" id="BRXW01000257">
    <property type="protein sequence ID" value="GMI16584.1"/>
    <property type="molecule type" value="Genomic_DNA"/>
</dbReference>
<dbReference type="AlphaFoldDB" id="A0A9W7FPM7"/>
<evidence type="ECO:0000256" key="3">
    <source>
        <dbReference type="ARBA" id="ARBA00022679"/>
    </source>
</evidence>
<accession>A0A9W7FPM7</accession>
<comment type="similarity">
    <text evidence="1">Belongs to the methyltransferase superfamily.</text>
</comment>
<dbReference type="PANTHER" id="PTHR12176:SF80">
    <property type="entry name" value="EEF1A LYSINE METHYLTRANSFERASE 4"/>
    <property type="match status" value="1"/>
</dbReference>
<dbReference type="GO" id="GO:0032259">
    <property type="term" value="P:methylation"/>
    <property type="evidence" value="ECO:0007669"/>
    <property type="project" value="UniProtKB-KW"/>
</dbReference>
<proteinExistence type="inferred from homology"/>
<name>A0A9W7FPM7_9STRA</name>
<keyword evidence="3" id="KW-0808">Transferase</keyword>
<evidence type="ECO:0000256" key="4">
    <source>
        <dbReference type="SAM" id="MobiDB-lite"/>
    </source>
</evidence>
<evidence type="ECO:0000313" key="7">
    <source>
        <dbReference type="Proteomes" id="UP001165122"/>
    </source>
</evidence>
<dbReference type="InterPro" id="IPR025714">
    <property type="entry name" value="Methyltranfer_dom"/>
</dbReference>
<dbReference type="SUPFAM" id="SSF53335">
    <property type="entry name" value="S-adenosyl-L-methionine-dependent methyltransferases"/>
    <property type="match status" value="1"/>
</dbReference>
<evidence type="ECO:0000313" key="6">
    <source>
        <dbReference type="EMBL" id="GMI16584.1"/>
    </source>
</evidence>
<dbReference type="InterPro" id="IPR051419">
    <property type="entry name" value="Lys/N-term_MeTrsfase_sf"/>
</dbReference>
<feature type="compositionally biased region" description="Basic residues" evidence="4">
    <location>
        <begin position="1"/>
        <end position="11"/>
    </location>
</feature>
<reference evidence="7" key="1">
    <citation type="journal article" date="2023" name="Commun. Biol.">
        <title>Genome analysis of Parmales, the sister group of diatoms, reveals the evolutionary specialization of diatoms from phago-mixotrophs to photoautotrophs.</title>
        <authorList>
            <person name="Ban H."/>
            <person name="Sato S."/>
            <person name="Yoshikawa S."/>
            <person name="Yamada K."/>
            <person name="Nakamura Y."/>
            <person name="Ichinomiya M."/>
            <person name="Sato N."/>
            <person name="Blanc-Mathieu R."/>
            <person name="Endo H."/>
            <person name="Kuwata A."/>
            <person name="Ogata H."/>
        </authorList>
    </citation>
    <scope>NUCLEOTIDE SEQUENCE [LARGE SCALE GENOMIC DNA]</scope>
    <source>
        <strain evidence="7">NIES 3700</strain>
    </source>
</reference>
<dbReference type="Pfam" id="PF13847">
    <property type="entry name" value="Methyltransf_31"/>
    <property type="match status" value="1"/>
</dbReference>
<evidence type="ECO:0000256" key="1">
    <source>
        <dbReference type="ARBA" id="ARBA00008361"/>
    </source>
</evidence>
<dbReference type="Gene3D" id="3.40.50.150">
    <property type="entry name" value="Vaccinia Virus protein VP39"/>
    <property type="match status" value="1"/>
</dbReference>
<organism evidence="6 7">
    <name type="scientific">Triparma laevis f. longispina</name>
    <dbReference type="NCBI Taxonomy" id="1714387"/>
    <lineage>
        <taxon>Eukaryota</taxon>
        <taxon>Sar</taxon>
        <taxon>Stramenopiles</taxon>
        <taxon>Ochrophyta</taxon>
        <taxon>Bolidophyceae</taxon>
        <taxon>Parmales</taxon>
        <taxon>Triparmaceae</taxon>
        <taxon>Triparma</taxon>
    </lineage>
</organism>
<protein>
    <recommendedName>
        <fullName evidence="5">Methyltransferase domain-containing protein</fullName>
    </recommendedName>
</protein>
<dbReference type="Proteomes" id="UP001165122">
    <property type="component" value="Unassembled WGS sequence"/>
</dbReference>
<dbReference type="InterPro" id="IPR029063">
    <property type="entry name" value="SAM-dependent_MTases_sf"/>
</dbReference>
<gene>
    <name evidence="6" type="ORF">TrLO_g15607</name>
</gene>